<protein>
    <recommendedName>
        <fullName evidence="6">MARVEL domain-containing protein</fullName>
    </recommendedName>
</protein>
<keyword evidence="8" id="KW-1185">Reference proteome</keyword>
<dbReference type="PANTHER" id="PTHR37451">
    <property type="entry name" value="MARVEL DOMAIN"/>
    <property type="match status" value="1"/>
</dbReference>
<dbReference type="InterPro" id="IPR008253">
    <property type="entry name" value="Marvel"/>
</dbReference>
<evidence type="ECO:0000256" key="5">
    <source>
        <dbReference type="SAM" id="Phobius"/>
    </source>
</evidence>
<dbReference type="EMBL" id="JASNWA010000008">
    <property type="protein sequence ID" value="KAK3172041.1"/>
    <property type="molecule type" value="Genomic_DNA"/>
</dbReference>
<feature type="domain" description="MARVEL" evidence="6">
    <location>
        <begin position="9"/>
        <end position="142"/>
    </location>
</feature>
<evidence type="ECO:0000313" key="8">
    <source>
        <dbReference type="Proteomes" id="UP001276659"/>
    </source>
</evidence>
<dbReference type="Pfam" id="PF01284">
    <property type="entry name" value="MARVEL"/>
    <property type="match status" value="1"/>
</dbReference>
<evidence type="ECO:0000256" key="1">
    <source>
        <dbReference type="ARBA" id="ARBA00004141"/>
    </source>
</evidence>
<feature type="transmembrane region" description="Helical" evidence="5">
    <location>
        <begin position="6"/>
        <end position="27"/>
    </location>
</feature>
<evidence type="ECO:0000256" key="2">
    <source>
        <dbReference type="ARBA" id="ARBA00022692"/>
    </source>
</evidence>
<keyword evidence="3 5" id="KW-1133">Transmembrane helix</keyword>
<keyword evidence="2 5" id="KW-0812">Transmembrane</keyword>
<evidence type="ECO:0000256" key="4">
    <source>
        <dbReference type="ARBA" id="ARBA00023136"/>
    </source>
</evidence>
<accession>A0AAD9Z6U0</accession>
<feature type="transmembrane region" description="Helical" evidence="5">
    <location>
        <begin position="127"/>
        <end position="148"/>
    </location>
</feature>
<dbReference type="Proteomes" id="UP001276659">
    <property type="component" value="Unassembled WGS sequence"/>
</dbReference>
<feature type="transmembrane region" description="Helical" evidence="5">
    <location>
        <begin position="39"/>
        <end position="56"/>
    </location>
</feature>
<name>A0AAD9Z6U0_9LECA</name>
<sequence>MLDIIVLGICAIQFLFAIIILGLTGHIASDFYTPSQDSYELFCAVWTVLILLYLALAPRFFPNFAHPLAILGLNALTMLFWFAAFISMAVLHHQLDNIGEGDYYGDYLGGFCSFVGTYCPILEAAAVFGAFEWALFVATTILAALAAFRGHSSKSTTTTTTA</sequence>
<reference evidence="7" key="1">
    <citation type="submission" date="2022-11" db="EMBL/GenBank/DDBJ databases">
        <title>Chromosomal genome sequence assembly and mating type (MAT) locus characterization of the leprose asexual lichenized fungus Lepraria neglecta (Nyl.) Erichsen.</title>
        <authorList>
            <person name="Allen J.L."/>
            <person name="Pfeffer B."/>
        </authorList>
    </citation>
    <scope>NUCLEOTIDE SEQUENCE</scope>
    <source>
        <strain evidence="7">Allen 5258</strain>
    </source>
</reference>
<organism evidence="7 8">
    <name type="scientific">Lepraria neglecta</name>
    <dbReference type="NCBI Taxonomy" id="209136"/>
    <lineage>
        <taxon>Eukaryota</taxon>
        <taxon>Fungi</taxon>
        <taxon>Dikarya</taxon>
        <taxon>Ascomycota</taxon>
        <taxon>Pezizomycotina</taxon>
        <taxon>Lecanoromycetes</taxon>
        <taxon>OSLEUM clade</taxon>
        <taxon>Lecanoromycetidae</taxon>
        <taxon>Lecanorales</taxon>
        <taxon>Lecanorineae</taxon>
        <taxon>Stereocaulaceae</taxon>
        <taxon>Lepraria</taxon>
    </lineage>
</organism>
<evidence type="ECO:0000259" key="6">
    <source>
        <dbReference type="Pfam" id="PF01284"/>
    </source>
</evidence>
<keyword evidence="4 5" id="KW-0472">Membrane</keyword>
<feature type="transmembrane region" description="Helical" evidence="5">
    <location>
        <begin position="68"/>
        <end position="91"/>
    </location>
</feature>
<evidence type="ECO:0000256" key="3">
    <source>
        <dbReference type="ARBA" id="ARBA00022989"/>
    </source>
</evidence>
<dbReference type="AlphaFoldDB" id="A0AAD9Z6U0"/>
<proteinExistence type="predicted"/>
<dbReference type="GO" id="GO:0016020">
    <property type="term" value="C:membrane"/>
    <property type="evidence" value="ECO:0007669"/>
    <property type="project" value="UniProtKB-SubCell"/>
</dbReference>
<evidence type="ECO:0000313" key="7">
    <source>
        <dbReference type="EMBL" id="KAK3172041.1"/>
    </source>
</evidence>
<gene>
    <name evidence="7" type="ORF">OEA41_004125</name>
</gene>
<comment type="caution">
    <text evidence="7">The sequence shown here is derived from an EMBL/GenBank/DDBJ whole genome shotgun (WGS) entry which is preliminary data.</text>
</comment>
<comment type="subcellular location">
    <subcellularLocation>
        <location evidence="1">Membrane</location>
        <topology evidence="1">Multi-pass membrane protein</topology>
    </subcellularLocation>
</comment>
<dbReference type="PANTHER" id="PTHR37451:SF1">
    <property type="entry name" value="MARVEL DOMAIN-CONTAINING PROTEIN"/>
    <property type="match status" value="1"/>
</dbReference>